<dbReference type="PANTHER" id="PTHR21389">
    <property type="entry name" value="P53 INDUCED PROTEIN"/>
    <property type="match status" value="1"/>
</dbReference>
<accession>A0A0V0GA31</accession>
<feature type="transmembrane region" description="Helical" evidence="6">
    <location>
        <begin position="77"/>
        <end position="99"/>
    </location>
</feature>
<evidence type="ECO:0000256" key="6">
    <source>
        <dbReference type="SAM" id="Phobius"/>
    </source>
</evidence>
<feature type="transmembrane region" description="Helical" evidence="6">
    <location>
        <begin position="173"/>
        <end position="196"/>
    </location>
</feature>
<feature type="transmembrane region" description="Helical" evidence="6">
    <location>
        <begin position="240"/>
        <end position="256"/>
    </location>
</feature>
<feature type="transmembrane region" description="Helical" evidence="6">
    <location>
        <begin position="202"/>
        <end position="220"/>
    </location>
</feature>
<reference evidence="7" key="1">
    <citation type="journal article" date="2018" name="J. Proteomics">
        <title>Exploring the molecular complexity of Triatoma dimidiata sialome.</title>
        <authorList>
            <person name="Santiago P.B."/>
            <person name="de Araujo C.N."/>
            <person name="Charneau S."/>
            <person name="Bastos I.M.D."/>
            <person name="Assumpcao T.C.F."/>
            <person name="Queiroz R.M.L."/>
            <person name="Praca Y.R."/>
            <person name="Cordeiro T.M."/>
            <person name="Garcia C.H.S."/>
            <person name="da Silva I.G."/>
            <person name="Raiol T."/>
            <person name="Motta F.N."/>
            <person name="de Araujo Oliveira J.V."/>
            <person name="de Sousa M.V."/>
            <person name="Ribeiro J.M.C."/>
            <person name="de Santana J.M."/>
        </authorList>
    </citation>
    <scope>NUCLEOTIDE SEQUENCE</scope>
    <source>
        <strain evidence="7">Santander</strain>
        <tissue evidence="7">Salivary glands</tissue>
    </source>
</reference>
<evidence type="ECO:0000256" key="1">
    <source>
        <dbReference type="ARBA" id="ARBA00004141"/>
    </source>
</evidence>
<dbReference type="InterPro" id="IPR059112">
    <property type="entry name" value="CysZ/EI24"/>
</dbReference>
<dbReference type="GO" id="GO:0016236">
    <property type="term" value="P:macroautophagy"/>
    <property type="evidence" value="ECO:0007669"/>
    <property type="project" value="TreeGrafter"/>
</dbReference>
<sequence length="325" mass="36932">MDNVTTVLKALMRGFIDSLKGTVVIFYLDKSINERARRGSVSLQEVSNLRRVSEYPLVKQQKPQKEKKVLKRTLQCCGLNGGIFWLSIFLFEGALLPFLKYIISILFGESSIVGNSAWSITHSMLSFTFSTIWVMPLLLLSKVVNSLWFQDIADSAYRHSRGRPQLLSSFGKLIADAMFSVLIQFLFLIQTLVVSYFPVAPFGYLFSLVHTCMLYSLYSFEYKMYNMGWELHKRLNFIEANWPYFIGFGLPLSFLTSLTSSYIISGCIFSILFPLFIISANEADPVTNSTQTQLQLFSPVIALSNALFHRTMTPLVADKNRTKSS</sequence>
<name>A0A0V0GA31_TRIDM</name>
<organism evidence="7">
    <name type="scientific">Triatoma dimidiata</name>
    <name type="common">Kissing bug</name>
    <name type="synonym">Meccus dimidiatus</name>
    <dbReference type="NCBI Taxonomy" id="72491"/>
    <lineage>
        <taxon>Eukaryota</taxon>
        <taxon>Metazoa</taxon>
        <taxon>Ecdysozoa</taxon>
        <taxon>Arthropoda</taxon>
        <taxon>Hexapoda</taxon>
        <taxon>Insecta</taxon>
        <taxon>Pterygota</taxon>
        <taxon>Neoptera</taxon>
        <taxon>Paraneoptera</taxon>
        <taxon>Hemiptera</taxon>
        <taxon>Heteroptera</taxon>
        <taxon>Panheteroptera</taxon>
        <taxon>Cimicomorpha</taxon>
        <taxon>Reduviidae</taxon>
        <taxon>Triatominae</taxon>
        <taxon>Triatoma</taxon>
    </lineage>
</organism>
<evidence type="ECO:0000256" key="3">
    <source>
        <dbReference type="ARBA" id="ARBA00022692"/>
    </source>
</evidence>
<comment type="subcellular location">
    <subcellularLocation>
        <location evidence="1">Membrane</location>
        <topology evidence="1">Multi-pass membrane protein</topology>
    </subcellularLocation>
</comment>
<evidence type="ECO:0000256" key="5">
    <source>
        <dbReference type="ARBA" id="ARBA00023136"/>
    </source>
</evidence>
<evidence type="ECO:0000313" key="7">
    <source>
        <dbReference type="EMBL" id="JAP04907.1"/>
    </source>
</evidence>
<dbReference type="AlphaFoldDB" id="A0A0V0GA31"/>
<protein>
    <submittedName>
        <fullName evidence="7">Putative p53-mediated apoptosis protein</fullName>
    </submittedName>
</protein>
<dbReference type="GO" id="GO:0005783">
    <property type="term" value="C:endoplasmic reticulum"/>
    <property type="evidence" value="ECO:0007669"/>
    <property type="project" value="TreeGrafter"/>
</dbReference>
<keyword evidence="4 6" id="KW-1133">Transmembrane helix</keyword>
<dbReference type="Pfam" id="PF07264">
    <property type="entry name" value="EI24"/>
    <property type="match status" value="1"/>
</dbReference>
<proteinExistence type="inferred from homology"/>
<keyword evidence="5 6" id="KW-0472">Membrane</keyword>
<feature type="transmembrane region" description="Helical" evidence="6">
    <location>
        <begin position="119"/>
        <end position="140"/>
    </location>
</feature>
<evidence type="ECO:0000256" key="4">
    <source>
        <dbReference type="ARBA" id="ARBA00022989"/>
    </source>
</evidence>
<evidence type="ECO:0000256" key="2">
    <source>
        <dbReference type="ARBA" id="ARBA00010970"/>
    </source>
</evidence>
<dbReference type="EMBL" id="GECL01001217">
    <property type="protein sequence ID" value="JAP04907.1"/>
    <property type="molecule type" value="Transcribed_RNA"/>
</dbReference>
<comment type="similarity">
    <text evidence="2">Belongs to the EI24 family.</text>
</comment>
<dbReference type="PANTHER" id="PTHR21389:SF0">
    <property type="entry name" value="ETOPOSIDE-INDUCED PROTEIN 2.4 HOMOLOG"/>
    <property type="match status" value="1"/>
</dbReference>
<dbReference type="GO" id="GO:0016020">
    <property type="term" value="C:membrane"/>
    <property type="evidence" value="ECO:0007669"/>
    <property type="project" value="UniProtKB-SubCell"/>
</dbReference>
<keyword evidence="3 6" id="KW-0812">Transmembrane</keyword>